<evidence type="ECO:0000256" key="3">
    <source>
        <dbReference type="ARBA" id="ARBA00022902"/>
    </source>
</evidence>
<dbReference type="Gene3D" id="3.30.710.10">
    <property type="entry name" value="Potassium Channel Kv1.1, Chain A"/>
    <property type="match status" value="1"/>
</dbReference>
<dbReference type="GO" id="GO:0007526">
    <property type="term" value="P:larval somatic muscle development"/>
    <property type="evidence" value="ECO:0007669"/>
    <property type="project" value="UniProtKB-ARBA"/>
</dbReference>
<dbReference type="GO" id="GO:0008406">
    <property type="term" value="P:gonad development"/>
    <property type="evidence" value="ECO:0007669"/>
    <property type="project" value="UniProtKB-ARBA"/>
</dbReference>
<keyword evidence="3" id="KW-0524">Neurogenesis</keyword>
<proteinExistence type="predicted"/>
<dbReference type="Proteomes" id="UP001497623">
    <property type="component" value="Unassembled WGS sequence"/>
</dbReference>
<dbReference type="CDD" id="cd18315">
    <property type="entry name" value="BTB_POZ_BAB-like"/>
    <property type="match status" value="1"/>
</dbReference>
<evidence type="ECO:0000256" key="2">
    <source>
        <dbReference type="ARBA" id="ARBA00022782"/>
    </source>
</evidence>
<sequence length="397" mass="45018">VGKMEEGLLSLKWNNHKTTFFENLKIQREKSKYTDATLAVEGKFYPVHKLVMSTCSEYFCNIFERTTCKSPVIVLKDVRSHDLEALLDYMYLGEVNVNQNDLASLVKTAECLKIKGLAVPDEDPTIFRKSSTSSHDDARWESPPPKRRRHDSNTIRPHAVSPVSSSQKSATALVKPAQTAFISPPTSNTVINEQDEPLVVKVEIDNEEQENSFKRENNYKGGISSDCGPFGNYGSENSMKEQEPENFGNTSFYRPSLQQFKQSTFNNSNIDQDEQSGLKAKLDDTEVQGRFRREYIYEGGPSSDHDPFGEYGCGPPLQQNVLKSQQFLNQWLASLNDKGKNVASLSLARYNEILLQLKSARAKTCQKNQQYYNLIKRFDMVTIGGIDKLIKKRKPEN</sequence>
<gene>
    <name evidence="8" type="ORF">MNOR_LOCUS13144</name>
</gene>
<evidence type="ECO:0000256" key="6">
    <source>
        <dbReference type="SAM" id="MobiDB-lite"/>
    </source>
</evidence>
<name>A0AAV2QMM8_MEGNR</name>
<dbReference type="GO" id="GO:0048813">
    <property type="term" value="P:dendrite morphogenesis"/>
    <property type="evidence" value="ECO:0007669"/>
    <property type="project" value="UniProtKB-ARBA"/>
</dbReference>
<protein>
    <recommendedName>
        <fullName evidence="7">BTB domain-containing protein</fullName>
    </recommendedName>
</protein>
<dbReference type="InterPro" id="IPR051095">
    <property type="entry name" value="Dros_DevTransReg"/>
</dbReference>
<dbReference type="AlphaFoldDB" id="A0AAV2QMM8"/>
<evidence type="ECO:0000259" key="7">
    <source>
        <dbReference type="PROSITE" id="PS50097"/>
    </source>
</evidence>
<feature type="non-terminal residue" evidence="8">
    <location>
        <position position="1"/>
    </location>
</feature>
<dbReference type="GO" id="GO:0045476">
    <property type="term" value="P:nurse cell apoptotic process"/>
    <property type="evidence" value="ECO:0007669"/>
    <property type="project" value="UniProtKB-ARBA"/>
</dbReference>
<evidence type="ECO:0000313" key="8">
    <source>
        <dbReference type="EMBL" id="CAL4087064.1"/>
    </source>
</evidence>
<dbReference type="PROSITE" id="PS50097">
    <property type="entry name" value="BTB"/>
    <property type="match status" value="1"/>
</dbReference>
<dbReference type="GO" id="GO:0007464">
    <property type="term" value="P:R3/R4 cell fate commitment"/>
    <property type="evidence" value="ECO:0007669"/>
    <property type="project" value="UniProtKB-ARBA"/>
</dbReference>
<reference evidence="8 9" key="1">
    <citation type="submission" date="2024-05" db="EMBL/GenBank/DDBJ databases">
        <authorList>
            <person name="Wallberg A."/>
        </authorList>
    </citation>
    <scope>NUCLEOTIDE SEQUENCE [LARGE SCALE GENOMIC DNA]</scope>
</reference>
<dbReference type="PANTHER" id="PTHR23110:SF111">
    <property type="entry name" value="LONGITUDINALS LACKING PROTEIN, ISOFORMS F_I_K_T"/>
    <property type="match status" value="1"/>
</dbReference>
<keyword evidence="4" id="KW-0539">Nucleus</keyword>
<evidence type="ECO:0000256" key="1">
    <source>
        <dbReference type="ARBA" id="ARBA00022473"/>
    </source>
</evidence>
<keyword evidence="1" id="KW-0217">Developmental protein</keyword>
<comment type="function">
    <text evidence="5">Putative transcription factor required for axon growth and guidance in the central and peripheral nervous systems. Repels CNS axons away from the midline by promoting the expression of the midline repellent sli and its receptor robo.</text>
</comment>
<dbReference type="GO" id="GO:0035167">
    <property type="term" value="P:larval lymph gland hemopoiesis"/>
    <property type="evidence" value="ECO:0007669"/>
    <property type="project" value="UniProtKB-ARBA"/>
</dbReference>
<dbReference type="SUPFAM" id="SSF54695">
    <property type="entry name" value="POZ domain"/>
    <property type="match status" value="1"/>
</dbReference>
<feature type="region of interest" description="Disordered" evidence="6">
    <location>
        <begin position="125"/>
        <end position="172"/>
    </location>
</feature>
<keyword evidence="9" id="KW-1185">Reference proteome</keyword>
<dbReference type="SMART" id="SM00225">
    <property type="entry name" value="BTB"/>
    <property type="match status" value="1"/>
</dbReference>
<keyword evidence="2" id="KW-0221">Differentiation</keyword>
<dbReference type="InterPro" id="IPR011333">
    <property type="entry name" value="SKP1/BTB/POZ_sf"/>
</dbReference>
<organism evidence="8 9">
    <name type="scientific">Meganyctiphanes norvegica</name>
    <name type="common">Northern krill</name>
    <name type="synonym">Thysanopoda norvegica</name>
    <dbReference type="NCBI Taxonomy" id="48144"/>
    <lineage>
        <taxon>Eukaryota</taxon>
        <taxon>Metazoa</taxon>
        <taxon>Ecdysozoa</taxon>
        <taxon>Arthropoda</taxon>
        <taxon>Crustacea</taxon>
        <taxon>Multicrustacea</taxon>
        <taxon>Malacostraca</taxon>
        <taxon>Eumalacostraca</taxon>
        <taxon>Eucarida</taxon>
        <taxon>Euphausiacea</taxon>
        <taxon>Euphausiidae</taxon>
        <taxon>Meganyctiphanes</taxon>
    </lineage>
</organism>
<dbReference type="PANTHER" id="PTHR23110">
    <property type="entry name" value="BTB DOMAIN TRANSCRIPTION FACTOR"/>
    <property type="match status" value="1"/>
</dbReference>
<evidence type="ECO:0000313" key="9">
    <source>
        <dbReference type="Proteomes" id="UP001497623"/>
    </source>
</evidence>
<evidence type="ECO:0000256" key="5">
    <source>
        <dbReference type="ARBA" id="ARBA00037382"/>
    </source>
</evidence>
<accession>A0AAV2QMM8</accession>
<comment type="caution">
    <text evidence="8">The sequence shown here is derived from an EMBL/GenBank/DDBJ whole genome shotgun (WGS) entry which is preliminary data.</text>
</comment>
<feature type="non-terminal residue" evidence="8">
    <location>
        <position position="397"/>
    </location>
</feature>
<feature type="domain" description="BTB" evidence="7">
    <location>
        <begin position="34"/>
        <end position="99"/>
    </location>
</feature>
<dbReference type="GO" id="GO:0006357">
    <property type="term" value="P:regulation of transcription by RNA polymerase II"/>
    <property type="evidence" value="ECO:0007669"/>
    <property type="project" value="TreeGrafter"/>
</dbReference>
<dbReference type="GO" id="GO:0045467">
    <property type="term" value="P:R7 cell development"/>
    <property type="evidence" value="ECO:0007669"/>
    <property type="project" value="UniProtKB-ARBA"/>
</dbReference>
<dbReference type="InterPro" id="IPR000210">
    <property type="entry name" value="BTB/POZ_dom"/>
</dbReference>
<dbReference type="EMBL" id="CAXKWB010007420">
    <property type="protein sequence ID" value="CAL4087064.1"/>
    <property type="molecule type" value="Genomic_DNA"/>
</dbReference>
<dbReference type="GO" id="GO:0005634">
    <property type="term" value="C:nucleus"/>
    <property type="evidence" value="ECO:0007669"/>
    <property type="project" value="TreeGrafter"/>
</dbReference>
<dbReference type="GO" id="GO:0016199">
    <property type="term" value="P:axon midline choice point recognition"/>
    <property type="evidence" value="ECO:0007669"/>
    <property type="project" value="UniProtKB-ARBA"/>
</dbReference>
<dbReference type="Pfam" id="PF00651">
    <property type="entry name" value="BTB"/>
    <property type="match status" value="1"/>
</dbReference>
<evidence type="ECO:0000256" key="4">
    <source>
        <dbReference type="ARBA" id="ARBA00023242"/>
    </source>
</evidence>